<evidence type="ECO:0000313" key="1">
    <source>
        <dbReference type="EMBL" id="KKW11479.1"/>
    </source>
</evidence>
<sequence>MQHYQRNTRGILKYCPTCNRMTMHQVDDRRVGSCRETHVVGMSKAQAKMASLKDKAKAYSLF</sequence>
<dbReference type="EMBL" id="LCQD01000018">
    <property type="protein sequence ID" value="KKW11479.1"/>
    <property type="molecule type" value="Genomic_DNA"/>
</dbReference>
<protein>
    <submittedName>
        <fullName evidence="1">Uncharacterized protein</fullName>
    </submittedName>
</protein>
<dbReference type="AlphaFoldDB" id="A0A0G1YYN7"/>
<comment type="caution">
    <text evidence="1">The sequence shown here is derived from an EMBL/GenBank/DDBJ whole genome shotgun (WGS) entry which is preliminary data.</text>
</comment>
<name>A0A0G1YYN7_9BACT</name>
<evidence type="ECO:0000313" key="2">
    <source>
        <dbReference type="Proteomes" id="UP000034588"/>
    </source>
</evidence>
<dbReference type="Proteomes" id="UP000034588">
    <property type="component" value="Unassembled WGS sequence"/>
</dbReference>
<organism evidence="1 2">
    <name type="scientific">Candidatus Gottesmanbacteria bacterium GW2011_GWB1_49_7</name>
    <dbReference type="NCBI Taxonomy" id="1618448"/>
    <lineage>
        <taxon>Bacteria</taxon>
        <taxon>Candidatus Gottesmaniibacteriota</taxon>
    </lineage>
</organism>
<reference evidence="1 2" key="1">
    <citation type="journal article" date="2015" name="Nature">
        <title>rRNA introns, odd ribosomes, and small enigmatic genomes across a large radiation of phyla.</title>
        <authorList>
            <person name="Brown C.T."/>
            <person name="Hug L.A."/>
            <person name="Thomas B.C."/>
            <person name="Sharon I."/>
            <person name="Castelle C.J."/>
            <person name="Singh A."/>
            <person name="Wilkins M.J."/>
            <person name="Williams K.H."/>
            <person name="Banfield J.F."/>
        </authorList>
    </citation>
    <scope>NUCLEOTIDE SEQUENCE [LARGE SCALE GENOMIC DNA]</scope>
</reference>
<proteinExistence type="predicted"/>
<gene>
    <name evidence="1" type="ORF">UY48_C0018G0013</name>
</gene>
<accession>A0A0G1YYN7</accession>